<dbReference type="Pfam" id="PF22932">
    <property type="entry name" value="Ubiq_DUF_assoc"/>
    <property type="match status" value="1"/>
</dbReference>
<name>A0A8T0T2F3_PANVG</name>
<evidence type="ECO:0000259" key="1">
    <source>
        <dbReference type="Pfam" id="PF22932"/>
    </source>
</evidence>
<comment type="caution">
    <text evidence="2">The sequence shown here is derived from an EMBL/GenBank/DDBJ whole genome shotgun (WGS) entry which is preliminary data.</text>
</comment>
<dbReference type="Proteomes" id="UP000823388">
    <property type="component" value="Chromosome 5K"/>
</dbReference>
<dbReference type="InterPro" id="IPR054726">
    <property type="entry name" value="Ubiq_DUF569-assoc"/>
</dbReference>
<organism evidence="2 3">
    <name type="scientific">Panicum virgatum</name>
    <name type="common">Blackwell switchgrass</name>
    <dbReference type="NCBI Taxonomy" id="38727"/>
    <lineage>
        <taxon>Eukaryota</taxon>
        <taxon>Viridiplantae</taxon>
        <taxon>Streptophyta</taxon>
        <taxon>Embryophyta</taxon>
        <taxon>Tracheophyta</taxon>
        <taxon>Spermatophyta</taxon>
        <taxon>Magnoliopsida</taxon>
        <taxon>Liliopsida</taxon>
        <taxon>Poales</taxon>
        <taxon>Poaceae</taxon>
        <taxon>PACMAD clade</taxon>
        <taxon>Panicoideae</taxon>
        <taxon>Panicodae</taxon>
        <taxon>Paniceae</taxon>
        <taxon>Panicinae</taxon>
        <taxon>Panicum</taxon>
        <taxon>Panicum sect. Hiantes</taxon>
    </lineage>
</organism>
<gene>
    <name evidence="2" type="ORF">PVAP13_5KG772250</name>
</gene>
<proteinExistence type="predicted"/>
<keyword evidence="3" id="KW-1185">Reference proteome</keyword>
<evidence type="ECO:0000313" key="2">
    <source>
        <dbReference type="EMBL" id="KAG2603445.1"/>
    </source>
</evidence>
<evidence type="ECO:0000313" key="3">
    <source>
        <dbReference type="Proteomes" id="UP000823388"/>
    </source>
</evidence>
<accession>A0A8T0T2F3</accession>
<sequence>MPSTYPRVKSDGEASVRRCGSVSSFLRLGSPPFHPFGVAQLPRAALPVARHCRSSCHCQTAPRIPDAGASADPHCRSRRIPCSRRCLAPARPSCPPHRWSICGSPSPDWASSQYSGRSVILLRSKPTHLTLQLCHLTLFIRGGRHGHLTPLVTDLLRSSEGLDVVVIRADSPGSKIFGKDSMFSSPVSWCLLLTI</sequence>
<protein>
    <recommendedName>
        <fullName evidence="1">DUF569 domain-containing protein</fullName>
    </recommendedName>
</protein>
<feature type="domain" description="DUF569" evidence="1">
    <location>
        <begin position="107"/>
        <end position="167"/>
    </location>
</feature>
<dbReference type="AlphaFoldDB" id="A0A8T0T2F3"/>
<reference evidence="2" key="1">
    <citation type="submission" date="2020-05" db="EMBL/GenBank/DDBJ databases">
        <title>WGS assembly of Panicum virgatum.</title>
        <authorList>
            <person name="Lovell J.T."/>
            <person name="Jenkins J."/>
            <person name="Shu S."/>
            <person name="Juenger T.E."/>
            <person name="Schmutz J."/>
        </authorList>
    </citation>
    <scope>NUCLEOTIDE SEQUENCE</scope>
    <source>
        <strain evidence="2">AP13</strain>
    </source>
</reference>
<dbReference type="EMBL" id="CM029045">
    <property type="protein sequence ID" value="KAG2603445.1"/>
    <property type="molecule type" value="Genomic_DNA"/>
</dbReference>